<organism evidence="1 2">
    <name type="scientific">Melastoma candidum</name>
    <dbReference type="NCBI Taxonomy" id="119954"/>
    <lineage>
        <taxon>Eukaryota</taxon>
        <taxon>Viridiplantae</taxon>
        <taxon>Streptophyta</taxon>
        <taxon>Embryophyta</taxon>
        <taxon>Tracheophyta</taxon>
        <taxon>Spermatophyta</taxon>
        <taxon>Magnoliopsida</taxon>
        <taxon>eudicotyledons</taxon>
        <taxon>Gunneridae</taxon>
        <taxon>Pentapetalae</taxon>
        <taxon>rosids</taxon>
        <taxon>malvids</taxon>
        <taxon>Myrtales</taxon>
        <taxon>Melastomataceae</taxon>
        <taxon>Melastomatoideae</taxon>
        <taxon>Melastomateae</taxon>
        <taxon>Melastoma</taxon>
    </lineage>
</organism>
<keyword evidence="2" id="KW-1185">Reference proteome</keyword>
<evidence type="ECO:0000313" key="1">
    <source>
        <dbReference type="EMBL" id="KAI4386313.1"/>
    </source>
</evidence>
<accession>A0ACB9S9S6</accession>
<dbReference type="EMBL" id="CM042881">
    <property type="protein sequence ID" value="KAI4386313.1"/>
    <property type="molecule type" value="Genomic_DNA"/>
</dbReference>
<sequence length="644" mass="73165">MKGETFLHILLLTLIMVSDLFSRFVVGSSSPPLLGIAPQDEKYYQASSDGIKCRDGSGKFSKAQLNDDFCDCLDGTDEPGICSILFVAVLAFELWLLHEDDGSLKGTSACPNGRFYCRNAGHIPLVLYSSRVNDGICDCCDGSDEYDGQVKCSNTCWEAGKAARDKLTKRISTFQEGVAMRKHEIERAKLAIAKDEKELSKLKNEERVLKGLVQRLKERKELIEIAEEKERSQKEKEEQDRKEAEQKATEEKSKSAKDIDPETKEHEVDEGGETKEDFDNDIVGLLDDPVGTAEGDGDAYSLPEIQEAAAVSSDVVHDADENAASDQANEQGDVPVKPEELSKEELGRLVASRWTGEKVDEEIKQDSSEETHKEDDKREDVLDEDLYEDDDDGYVSDSVDDNKKYEYRDPEDEIREDLFADDNGDSTSHHTNYSDSDSDDEPDWEDIIVEMIWSWLEKTMIMARRFLRAFNLFQRPFDKSEAASVRKEYDESSSKLSKIQSRISALSEKLKHDFGPEKVFYSFHGRCLESKQNKYVYKVCPYKEASQKEDYSTTRLGQWEKFDESYRVMVFSGGDRCWNGPDRSLKVKLRCSLTDELTDVDEPSRCEYMALLSTPAACTDDRLKELQDKLDAMNKNEPQSHDEL</sequence>
<name>A0ACB9S9S6_9MYRT</name>
<dbReference type="Proteomes" id="UP001057402">
    <property type="component" value="Chromosome 2"/>
</dbReference>
<protein>
    <submittedName>
        <fullName evidence="1">Uncharacterized protein</fullName>
    </submittedName>
</protein>
<evidence type="ECO:0000313" key="2">
    <source>
        <dbReference type="Proteomes" id="UP001057402"/>
    </source>
</evidence>
<gene>
    <name evidence="1" type="ORF">MLD38_004254</name>
</gene>
<comment type="caution">
    <text evidence="1">The sequence shown here is derived from an EMBL/GenBank/DDBJ whole genome shotgun (WGS) entry which is preliminary data.</text>
</comment>
<reference evidence="2" key="1">
    <citation type="journal article" date="2023" name="Front. Plant Sci.">
        <title>Chromosomal-level genome assembly of Melastoma candidum provides insights into trichome evolution.</title>
        <authorList>
            <person name="Zhong Y."/>
            <person name="Wu W."/>
            <person name="Sun C."/>
            <person name="Zou P."/>
            <person name="Liu Y."/>
            <person name="Dai S."/>
            <person name="Zhou R."/>
        </authorList>
    </citation>
    <scope>NUCLEOTIDE SEQUENCE [LARGE SCALE GENOMIC DNA]</scope>
</reference>
<proteinExistence type="predicted"/>